<evidence type="ECO:0000256" key="1">
    <source>
        <dbReference type="ARBA" id="ARBA00001033"/>
    </source>
</evidence>
<accession>A0A8S2CPD7</accession>
<name>A0A8S2CPD7_9BILA</name>
<feature type="binding site" evidence="14">
    <location>
        <position position="178"/>
    </location>
    <ligand>
        <name>Mg(2+)</name>
        <dbReference type="ChEBI" id="CHEBI:18420"/>
        <label>1</label>
        <note>catalytic</note>
    </ligand>
</feature>
<dbReference type="PANTHER" id="PTHR43028">
    <property type="entry name" value="3'(2'),5'-BISPHOSPHATE NUCLEOTIDASE 1"/>
    <property type="match status" value="1"/>
</dbReference>
<evidence type="ECO:0000256" key="2">
    <source>
        <dbReference type="ARBA" id="ARBA00001946"/>
    </source>
</evidence>
<feature type="transmembrane region" description="Helical" evidence="15">
    <location>
        <begin position="12"/>
        <end position="32"/>
    </location>
</feature>
<dbReference type="GO" id="GO:0008254">
    <property type="term" value="F:3'-nucleotidase activity"/>
    <property type="evidence" value="ECO:0007669"/>
    <property type="project" value="TreeGrafter"/>
</dbReference>
<dbReference type="GO" id="GO:0012505">
    <property type="term" value="C:endomembrane system"/>
    <property type="evidence" value="ECO:0007669"/>
    <property type="project" value="TreeGrafter"/>
</dbReference>
<dbReference type="Gene3D" id="3.30.540.10">
    <property type="entry name" value="Fructose-1,6-Bisphosphatase, subunit A, domain 1"/>
    <property type="match status" value="1"/>
</dbReference>
<dbReference type="GO" id="GO:0046872">
    <property type="term" value="F:metal ion binding"/>
    <property type="evidence" value="ECO:0007669"/>
    <property type="project" value="UniProtKB-KW"/>
</dbReference>
<evidence type="ECO:0000256" key="15">
    <source>
        <dbReference type="SAM" id="Phobius"/>
    </source>
</evidence>
<evidence type="ECO:0000256" key="7">
    <source>
        <dbReference type="ARBA" id="ARBA00022692"/>
    </source>
</evidence>
<dbReference type="SUPFAM" id="SSF56655">
    <property type="entry name" value="Carbohydrate phosphatase"/>
    <property type="match status" value="1"/>
</dbReference>
<keyword evidence="9" id="KW-0378">Hydrolase</keyword>
<protein>
    <recommendedName>
        <fullName evidence="6">inositol-phosphate phosphatase</fullName>
        <ecNumber evidence="6">3.1.3.25</ecNumber>
    </recommendedName>
    <alternativeName>
        <fullName evidence="13">Myo-inositol monophosphatase A3</fullName>
    </alternativeName>
</protein>
<gene>
    <name evidence="16" type="ORF">OVA965_LOCUS1649</name>
    <name evidence="17" type="ORF">TMI583_LOCUS1649</name>
</gene>
<comment type="subcellular location">
    <subcellularLocation>
        <location evidence="3">Membrane</location>
        <topology evidence="3">Single-pass membrane protein</topology>
    </subcellularLocation>
</comment>
<comment type="catalytic activity">
    <reaction evidence="1">
        <text>a myo-inositol phosphate + H2O = myo-inositol + phosphate</text>
        <dbReference type="Rhea" id="RHEA:24056"/>
        <dbReference type="ChEBI" id="CHEBI:15377"/>
        <dbReference type="ChEBI" id="CHEBI:17268"/>
        <dbReference type="ChEBI" id="CHEBI:43474"/>
        <dbReference type="ChEBI" id="CHEBI:84139"/>
        <dbReference type="EC" id="3.1.3.25"/>
    </reaction>
</comment>
<evidence type="ECO:0000256" key="12">
    <source>
        <dbReference type="ARBA" id="ARBA00023136"/>
    </source>
</evidence>
<comment type="caution">
    <text evidence="16">The sequence shown here is derived from an EMBL/GenBank/DDBJ whole genome shotgun (WGS) entry which is preliminary data.</text>
</comment>
<dbReference type="InterPro" id="IPR000760">
    <property type="entry name" value="Inositol_monophosphatase-like"/>
</dbReference>
<feature type="binding site" evidence="14">
    <location>
        <position position="179"/>
    </location>
    <ligand>
        <name>Mg(2+)</name>
        <dbReference type="ChEBI" id="CHEBI:18420"/>
        <label>1</label>
        <note>catalytic</note>
    </ligand>
</feature>
<keyword evidence="11 15" id="KW-1133">Transmembrane helix</keyword>
<evidence type="ECO:0000256" key="5">
    <source>
        <dbReference type="ARBA" id="ARBA00009759"/>
    </source>
</evidence>
<dbReference type="Pfam" id="PF00459">
    <property type="entry name" value="Inositol_P"/>
    <property type="match status" value="1"/>
</dbReference>
<keyword evidence="10 14" id="KW-0460">Magnesium</keyword>
<evidence type="ECO:0000313" key="17">
    <source>
        <dbReference type="EMBL" id="CAF3522510.1"/>
    </source>
</evidence>
<dbReference type="GO" id="GO:0052834">
    <property type="term" value="F:inositol monophosphate phosphatase activity"/>
    <property type="evidence" value="ECO:0007669"/>
    <property type="project" value="UniProtKB-EC"/>
</dbReference>
<proteinExistence type="inferred from homology"/>
<evidence type="ECO:0000313" key="16">
    <source>
        <dbReference type="EMBL" id="CAF0744641.1"/>
    </source>
</evidence>
<feature type="binding site" evidence="14">
    <location>
        <position position="299"/>
    </location>
    <ligand>
        <name>Mg(2+)</name>
        <dbReference type="ChEBI" id="CHEBI:18420"/>
        <label>1</label>
        <note>catalytic</note>
    </ligand>
</feature>
<comment type="pathway">
    <text evidence="4">Polyol metabolism; myo-inositol biosynthesis; myo-inositol from D-glucose 6-phosphate: step 2/2.</text>
</comment>
<evidence type="ECO:0000256" key="13">
    <source>
        <dbReference type="ARBA" id="ARBA00042119"/>
    </source>
</evidence>
<evidence type="ECO:0000256" key="9">
    <source>
        <dbReference type="ARBA" id="ARBA00022801"/>
    </source>
</evidence>
<dbReference type="InterPro" id="IPR050725">
    <property type="entry name" value="CysQ/Inositol_MonoPase"/>
</dbReference>
<dbReference type="EC" id="3.1.3.25" evidence="6"/>
<feature type="binding site" evidence="14">
    <location>
        <position position="176"/>
    </location>
    <ligand>
        <name>Mg(2+)</name>
        <dbReference type="ChEBI" id="CHEBI:18420"/>
        <label>1</label>
        <note>catalytic</note>
    </ligand>
</feature>
<sequence>MFGVKVRLHPGTTRLILCICLLFAVICLYTLFLHQYTRLSSRTYIEKDNGETVDLYDLFMKGFRLTYKAGQLIKNIKLNNSLIFNKQYKDLFQNLPKEPVTIADLLSHAIITNGLKSTFPRVKIVSEEKPSDPISDDQMRLIKSSNRLKNMPKLPSIERDYTTMVVPLSSVTVWIDPLDATQEYTENLTDYVMVMFCVAIEGEPTIGILYAPFTEKFVWGWFGVDKSWVDLSQPKHIAQVHEVIVSRSHAGNIQKILQKIYADEQFEIVPAAGSGYKTLKIIEEQADFYLHVTAIKKWDTCAPNALLRAHNGHMTTLNNKTIDYKSDNDIVLKDGLLATLKRDHNEVLNKLNLTNIAAQQQAEMKKGKNKHKRS</sequence>
<keyword evidence="8 14" id="KW-0479">Metal-binding</keyword>
<dbReference type="FunFam" id="3.30.540.10:FF:000012">
    <property type="entry name" value="Blast:Putative inositol monophosphatase 3"/>
    <property type="match status" value="1"/>
</dbReference>
<dbReference type="Proteomes" id="UP000682733">
    <property type="component" value="Unassembled WGS sequence"/>
</dbReference>
<evidence type="ECO:0000256" key="10">
    <source>
        <dbReference type="ARBA" id="ARBA00022842"/>
    </source>
</evidence>
<evidence type="ECO:0000256" key="14">
    <source>
        <dbReference type="PIRSR" id="PIRSR600760-2"/>
    </source>
</evidence>
<dbReference type="GO" id="GO:0005737">
    <property type="term" value="C:cytoplasm"/>
    <property type="evidence" value="ECO:0007669"/>
    <property type="project" value="UniProtKB-ARBA"/>
</dbReference>
<dbReference type="PANTHER" id="PTHR43028:SF4">
    <property type="entry name" value="INOSITOL MONOPHOSPHATASE 3"/>
    <property type="match status" value="1"/>
</dbReference>
<evidence type="ECO:0000256" key="4">
    <source>
        <dbReference type="ARBA" id="ARBA00005152"/>
    </source>
</evidence>
<dbReference type="EMBL" id="CAJOBA010000316">
    <property type="protein sequence ID" value="CAF3522510.1"/>
    <property type="molecule type" value="Genomic_DNA"/>
</dbReference>
<keyword evidence="12 15" id="KW-0472">Membrane</keyword>
<dbReference type="AlphaFoldDB" id="A0A8S2CPD7"/>
<dbReference type="Proteomes" id="UP000677228">
    <property type="component" value="Unassembled WGS sequence"/>
</dbReference>
<dbReference type="EMBL" id="CAJNOK010000316">
    <property type="protein sequence ID" value="CAF0744641.1"/>
    <property type="molecule type" value="Genomic_DNA"/>
</dbReference>
<organism evidence="16 18">
    <name type="scientific">Didymodactylos carnosus</name>
    <dbReference type="NCBI Taxonomy" id="1234261"/>
    <lineage>
        <taxon>Eukaryota</taxon>
        <taxon>Metazoa</taxon>
        <taxon>Spiralia</taxon>
        <taxon>Gnathifera</taxon>
        <taxon>Rotifera</taxon>
        <taxon>Eurotatoria</taxon>
        <taxon>Bdelloidea</taxon>
        <taxon>Philodinida</taxon>
        <taxon>Philodinidae</taxon>
        <taxon>Didymodactylos</taxon>
    </lineage>
</organism>
<evidence type="ECO:0000256" key="8">
    <source>
        <dbReference type="ARBA" id="ARBA00022723"/>
    </source>
</evidence>
<reference evidence="16" key="1">
    <citation type="submission" date="2021-02" db="EMBL/GenBank/DDBJ databases">
        <authorList>
            <person name="Nowell W R."/>
        </authorList>
    </citation>
    <scope>NUCLEOTIDE SEQUENCE</scope>
</reference>
<comment type="similarity">
    <text evidence="5">Belongs to the inositol monophosphatase superfamily.</text>
</comment>
<evidence type="ECO:0000256" key="6">
    <source>
        <dbReference type="ARBA" id="ARBA00013106"/>
    </source>
</evidence>
<feature type="binding site" evidence="14">
    <location>
        <position position="127"/>
    </location>
    <ligand>
        <name>Mg(2+)</name>
        <dbReference type="ChEBI" id="CHEBI:18420"/>
        <label>1</label>
        <note>catalytic</note>
    </ligand>
</feature>
<dbReference type="Gene3D" id="3.40.190.80">
    <property type="match status" value="1"/>
</dbReference>
<evidence type="ECO:0000313" key="18">
    <source>
        <dbReference type="Proteomes" id="UP000677228"/>
    </source>
</evidence>
<comment type="cofactor">
    <cofactor evidence="2 14">
        <name>Mg(2+)</name>
        <dbReference type="ChEBI" id="CHEBI:18420"/>
    </cofactor>
</comment>
<evidence type="ECO:0000256" key="3">
    <source>
        <dbReference type="ARBA" id="ARBA00004167"/>
    </source>
</evidence>
<keyword evidence="7 15" id="KW-0812">Transmembrane</keyword>
<dbReference type="GO" id="GO:0016020">
    <property type="term" value="C:membrane"/>
    <property type="evidence" value="ECO:0007669"/>
    <property type="project" value="UniProtKB-SubCell"/>
</dbReference>
<evidence type="ECO:0000256" key="11">
    <source>
        <dbReference type="ARBA" id="ARBA00022989"/>
    </source>
</evidence>